<keyword evidence="5" id="KW-0805">Transcription regulation</keyword>
<gene>
    <name evidence="11" type="ORF">EJC50_10995</name>
</gene>
<evidence type="ECO:0000313" key="11">
    <source>
        <dbReference type="EMBL" id="AZN40118.1"/>
    </source>
</evidence>
<dbReference type="GO" id="GO:0043565">
    <property type="term" value="F:sequence-specific DNA binding"/>
    <property type="evidence" value="ECO:0007669"/>
    <property type="project" value="InterPro"/>
</dbReference>
<dbReference type="InterPro" id="IPR020449">
    <property type="entry name" value="Tscrpt_reg_AraC-type_HTH"/>
</dbReference>
<evidence type="ECO:0000256" key="5">
    <source>
        <dbReference type="ARBA" id="ARBA00023015"/>
    </source>
</evidence>
<feature type="modified residue" description="4-aspartylphosphate" evidence="8">
    <location>
        <position position="55"/>
    </location>
</feature>
<evidence type="ECO:0000256" key="7">
    <source>
        <dbReference type="ARBA" id="ARBA00023163"/>
    </source>
</evidence>
<organism evidence="11 12">
    <name type="scientific">Paenibacillus albus</name>
    <dbReference type="NCBI Taxonomy" id="2495582"/>
    <lineage>
        <taxon>Bacteria</taxon>
        <taxon>Bacillati</taxon>
        <taxon>Bacillota</taxon>
        <taxon>Bacilli</taxon>
        <taxon>Bacillales</taxon>
        <taxon>Paenibacillaceae</taxon>
        <taxon>Paenibacillus</taxon>
    </lineage>
</organism>
<dbReference type="PROSITE" id="PS01124">
    <property type="entry name" value="HTH_ARAC_FAMILY_2"/>
    <property type="match status" value="1"/>
</dbReference>
<keyword evidence="4" id="KW-0902">Two-component regulatory system</keyword>
<keyword evidence="6" id="KW-0238">DNA-binding</keyword>
<dbReference type="SMART" id="SM00342">
    <property type="entry name" value="HTH_ARAC"/>
    <property type="match status" value="1"/>
</dbReference>
<name>A0A3Q8X4E8_9BACL</name>
<dbReference type="OrthoDB" id="384217at2"/>
<dbReference type="GO" id="GO:0003700">
    <property type="term" value="F:DNA-binding transcription factor activity"/>
    <property type="evidence" value="ECO:0007669"/>
    <property type="project" value="InterPro"/>
</dbReference>
<dbReference type="EMBL" id="CP034437">
    <property type="protein sequence ID" value="AZN40118.1"/>
    <property type="molecule type" value="Genomic_DNA"/>
</dbReference>
<evidence type="ECO:0000259" key="10">
    <source>
        <dbReference type="PROSITE" id="PS50110"/>
    </source>
</evidence>
<evidence type="ECO:0000256" key="6">
    <source>
        <dbReference type="ARBA" id="ARBA00023125"/>
    </source>
</evidence>
<dbReference type="PANTHER" id="PTHR42713">
    <property type="entry name" value="HISTIDINE KINASE-RELATED"/>
    <property type="match status" value="1"/>
</dbReference>
<dbReference type="Proteomes" id="UP000272528">
    <property type="component" value="Chromosome"/>
</dbReference>
<evidence type="ECO:0000256" key="2">
    <source>
        <dbReference type="ARBA" id="ARBA00022490"/>
    </source>
</evidence>
<dbReference type="InterPro" id="IPR018062">
    <property type="entry name" value="HTH_AraC-typ_CS"/>
</dbReference>
<dbReference type="SUPFAM" id="SSF52172">
    <property type="entry name" value="CheY-like"/>
    <property type="match status" value="1"/>
</dbReference>
<evidence type="ECO:0000313" key="12">
    <source>
        <dbReference type="Proteomes" id="UP000272528"/>
    </source>
</evidence>
<dbReference type="CDD" id="cd17536">
    <property type="entry name" value="REC_YesN-like"/>
    <property type="match status" value="1"/>
</dbReference>
<dbReference type="Gene3D" id="1.10.10.60">
    <property type="entry name" value="Homeodomain-like"/>
    <property type="match status" value="2"/>
</dbReference>
<dbReference type="InterPro" id="IPR051552">
    <property type="entry name" value="HptR"/>
</dbReference>
<evidence type="ECO:0000256" key="3">
    <source>
        <dbReference type="ARBA" id="ARBA00022553"/>
    </source>
</evidence>
<protein>
    <submittedName>
        <fullName evidence="11">Response regulator</fullName>
    </submittedName>
</protein>
<dbReference type="InterPro" id="IPR011006">
    <property type="entry name" value="CheY-like_superfamily"/>
</dbReference>
<reference evidence="12" key="1">
    <citation type="submission" date="2018-12" db="EMBL/GenBank/DDBJ databases">
        <title>Genome sequence of Peanibacillus sp.</title>
        <authorList>
            <person name="Subramani G."/>
            <person name="Srinivasan S."/>
            <person name="Kim M.K."/>
        </authorList>
    </citation>
    <scope>NUCLEOTIDE SEQUENCE [LARGE SCALE GENOMIC DNA]</scope>
    <source>
        <strain evidence="12">18JY67-1</strain>
    </source>
</reference>
<accession>A0A3Q8X4E8</accession>
<dbReference type="InterPro" id="IPR009057">
    <property type="entry name" value="Homeodomain-like_sf"/>
</dbReference>
<evidence type="ECO:0000256" key="1">
    <source>
        <dbReference type="ARBA" id="ARBA00004496"/>
    </source>
</evidence>
<dbReference type="PANTHER" id="PTHR42713:SF3">
    <property type="entry name" value="TRANSCRIPTIONAL REGULATORY PROTEIN HPTR"/>
    <property type="match status" value="1"/>
</dbReference>
<dbReference type="Pfam" id="PF00072">
    <property type="entry name" value="Response_reg"/>
    <property type="match status" value="1"/>
</dbReference>
<dbReference type="InterPro" id="IPR001789">
    <property type="entry name" value="Sig_transdc_resp-reg_receiver"/>
</dbReference>
<keyword evidence="3 8" id="KW-0597">Phosphoprotein</keyword>
<dbReference type="SUPFAM" id="SSF46689">
    <property type="entry name" value="Homeodomain-like"/>
    <property type="match status" value="2"/>
</dbReference>
<dbReference type="GO" id="GO:0005737">
    <property type="term" value="C:cytoplasm"/>
    <property type="evidence" value="ECO:0007669"/>
    <property type="project" value="UniProtKB-SubCell"/>
</dbReference>
<evidence type="ECO:0000256" key="8">
    <source>
        <dbReference type="PROSITE-ProRule" id="PRU00169"/>
    </source>
</evidence>
<dbReference type="Gene3D" id="3.40.50.2300">
    <property type="match status" value="1"/>
</dbReference>
<feature type="domain" description="HTH araC/xylS-type" evidence="9">
    <location>
        <begin position="441"/>
        <end position="539"/>
    </location>
</feature>
<evidence type="ECO:0000256" key="4">
    <source>
        <dbReference type="ARBA" id="ARBA00023012"/>
    </source>
</evidence>
<dbReference type="PROSITE" id="PS50110">
    <property type="entry name" value="RESPONSE_REGULATORY"/>
    <property type="match status" value="1"/>
</dbReference>
<dbReference type="PRINTS" id="PR00032">
    <property type="entry name" value="HTHARAC"/>
</dbReference>
<dbReference type="RefSeq" id="WP_126015356.1">
    <property type="nucleotide sequence ID" value="NZ_CP034437.1"/>
</dbReference>
<keyword evidence="12" id="KW-1185">Reference proteome</keyword>
<dbReference type="SMART" id="SM00448">
    <property type="entry name" value="REC"/>
    <property type="match status" value="1"/>
</dbReference>
<evidence type="ECO:0000259" key="9">
    <source>
        <dbReference type="PROSITE" id="PS01124"/>
    </source>
</evidence>
<keyword evidence="2" id="KW-0963">Cytoplasm</keyword>
<dbReference type="PROSITE" id="PS00041">
    <property type="entry name" value="HTH_ARAC_FAMILY_1"/>
    <property type="match status" value="1"/>
</dbReference>
<comment type="subcellular location">
    <subcellularLocation>
        <location evidence="1">Cytoplasm</location>
    </subcellularLocation>
</comment>
<dbReference type="InterPro" id="IPR018060">
    <property type="entry name" value="HTH_AraC"/>
</dbReference>
<proteinExistence type="predicted"/>
<dbReference type="AlphaFoldDB" id="A0A3Q8X4E8"/>
<feature type="domain" description="Response regulatory" evidence="10">
    <location>
        <begin position="3"/>
        <end position="120"/>
    </location>
</feature>
<dbReference type="KEGG" id="palb:EJC50_10995"/>
<sequence>MYSMLIVDDEKWVRQGLKQTIDWQAHGIELWGEAQNGEEAFTWLSRSRPDILITDIKMPGMDGLTLLENMNKQKMHTKVIIMSGYSDFSYAQKAVRCGAYGYVLKPVEERELLEIVHKCVEDLENDSKQASILEEMQGQIRESMPLARQRYLEQLLRGESTPNIHEAENIWRALKMSMNPEDIQVAVVRIHDWGYKGEARSSRSNMLYAIGNIAEELLKAKGYRSFFCKLSDEDGDAALVFSPEQEVGPDKKTIVPSVLLEVLEESSRLLQVSASIGLSRNVGWDKLSSAYTEAVYACSYSFFKGKGKIYDSEQLPPLRVDNEIPSVVPSPEWENRVSHAIKIGDNQLMKQTALELQQHIEGIIPKYAPLHIIQGLRILLANMFFKLKGCLNKEETVERSTFKELLPNSFQLESLSNQLVEELMKWSSRIRETGSRSRIVELGLEYIGSHFTRQFTLQDVSNHLYVNASYFSRLFHEEVGETFVRYVAGLRITKAKQLLKGTTMKIYEIADEVGYNDFRHFVKTFKEIVGLTPTQYRDSV</sequence>
<keyword evidence="7" id="KW-0804">Transcription</keyword>
<dbReference type="GO" id="GO:0000160">
    <property type="term" value="P:phosphorelay signal transduction system"/>
    <property type="evidence" value="ECO:0007669"/>
    <property type="project" value="UniProtKB-KW"/>
</dbReference>
<dbReference type="Pfam" id="PF12833">
    <property type="entry name" value="HTH_18"/>
    <property type="match status" value="1"/>
</dbReference>